<organism evidence="2 3">
    <name type="scientific">Mycolicibacterium tokaiense</name>
    <dbReference type="NCBI Taxonomy" id="39695"/>
    <lineage>
        <taxon>Bacteria</taxon>
        <taxon>Bacillati</taxon>
        <taxon>Actinomycetota</taxon>
        <taxon>Actinomycetes</taxon>
        <taxon>Mycobacteriales</taxon>
        <taxon>Mycobacteriaceae</taxon>
        <taxon>Mycolicibacterium</taxon>
    </lineage>
</organism>
<reference evidence="2 3" key="1">
    <citation type="submission" date="2018-06" db="EMBL/GenBank/DDBJ databases">
        <authorList>
            <consortium name="Pathogen Informatics"/>
            <person name="Doyle S."/>
        </authorList>
    </citation>
    <scope>NUCLEOTIDE SEQUENCE [LARGE SCALE GENOMIC DNA]</scope>
    <source>
        <strain evidence="2 3">NCTC10821</strain>
    </source>
</reference>
<dbReference type="AlphaFoldDB" id="A0A378TFG6"/>
<accession>A0A378TFG6</accession>
<dbReference type="InterPro" id="IPR024344">
    <property type="entry name" value="MDMPI_metal-binding"/>
</dbReference>
<protein>
    <submittedName>
        <fullName evidence="2">TIGR03086 family protein</fullName>
    </submittedName>
</protein>
<dbReference type="SUPFAM" id="SSF109854">
    <property type="entry name" value="DinB/YfiT-like putative metalloenzymes"/>
    <property type="match status" value="1"/>
</dbReference>
<gene>
    <name evidence="2" type="ORF">NCTC10821_03095</name>
</gene>
<sequence length="188" mass="20348">MRSSALLLIPEAMDRFGSLVHAVPGDRWNDPTPCAEWVVRDLVNHLVFEHLWVPHVLAGETLDQVGARYDGDMVGTDPVSAWERAANRSRPAWAGAEASSTVHLSYADVPLSTYADQILVDLTVHQWDLARGSGQDESLDPEAVELALGYARDNIGQFAGLGIIDPPIPCTSDDPAVQLLALLGREAS</sequence>
<dbReference type="InterPro" id="IPR017517">
    <property type="entry name" value="Maleyloyr_isom"/>
</dbReference>
<proteinExistence type="predicted"/>
<name>A0A378TFG6_9MYCO</name>
<evidence type="ECO:0000313" key="3">
    <source>
        <dbReference type="Proteomes" id="UP000254978"/>
    </source>
</evidence>
<dbReference type="EMBL" id="UGQT01000001">
    <property type="protein sequence ID" value="STZ59561.1"/>
    <property type="molecule type" value="Genomic_DNA"/>
</dbReference>
<dbReference type="InterPro" id="IPR034660">
    <property type="entry name" value="DinB/YfiT-like"/>
</dbReference>
<dbReference type="NCBIfam" id="TIGR03086">
    <property type="entry name" value="TIGR03086 family metal-binding protein"/>
    <property type="match status" value="1"/>
</dbReference>
<dbReference type="Pfam" id="PF11716">
    <property type="entry name" value="MDMPI_N"/>
    <property type="match status" value="1"/>
</dbReference>
<dbReference type="NCBIfam" id="TIGR03083">
    <property type="entry name" value="maleylpyruvate isomerase family mycothiol-dependent enzyme"/>
    <property type="match status" value="1"/>
</dbReference>
<dbReference type="GO" id="GO:0046872">
    <property type="term" value="F:metal ion binding"/>
    <property type="evidence" value="ECO:0007669"/>
    <property type="project" value="InterPro"/>
</dbReference>
<evidence type="ECO:0000313" key="2">
    <source>
        <dbReference type="EMBL" id="STZ59561.1"/>
    </source>
</evidence>
<dbReference type="RefSeq" id="WP_115279027.1">
    <property type="nucleotide sequence ID" value="NZ_AP022600.1"/>
</dbReference>
<evidence type="ECO:0000259" key="1">
    <source>
        <dbReference type="Pfam" id="PF11716"/>
    </source>
</evidence>
<dbReference type="Gene3D" id="1.20.120.450">
    <property type="entry name" value="dinb family like domain"/>
    <property type="match status" value="1"/>
</dbReference>
<dbReference type="Proteomes" id="UP000254978">
    <property type="component" value="Unassembled WGS sequence"/>
</dbReference>
<keyword evidence="3" id="KW-1185">Reference proteome</keyword>
<dbReference type="InterPro" id="IPR017520">
    <property type="entry name" value="CHP03086"/>
</dbReference>
<feature type="domain" description="Mycothiol-dependent maleylpyruvate isomerase metal-binding" evidence="1">
    <location>
        <begin position="11"/>
        <end position="130"/>
    </location>
</feature>
<dbReference type="OrthoDB" id="5178565at2"/>